<reference evidence="3 5" key="2">
    <citation type="submission" date="2020-02" db="EMBL/GenBank/DDBJ databases">
        <title>Genome sequence of Parvularcula flava strain NH6-79.</title>
        <authorList>
            <person name="Abdul Karim M.H."/>
            <person name="Lam M.Q."/>
            <person name="Chen S.J."/>
            <person name="Yahya A."/>
            <person name="Shahir S."/>
            <person name="Shamsir M.S."/>
            <person name="Chong C.S."/>
        </authorList>
    </citation>
    <scope>NUCLEOTIDE SEQUENCE [LARGE SCALE GENOMIC DNA]</scope>
    <source>
        <strain evidence="3 5">NH6-79</strain>
    </source>
</reference>
<keyword evidence="1" id="KW-0472">Membrane</keyword>
<reference evidence="2" key="3">
    <citation type="submission" date="2020-09" db="EMBL/GenBank/DDBJ databases">
        <authorList>
            <person name="Sun Q."/>
            <person name="Zhou Y."/>
        </authorList>
    </citation>
    <scope>NUCLEOTIDE SEQUENCE</scope>
    <source>
        <strain evidence="2">CGMCC 1.14984</strain>
    </source>
</reference>
<evidence type="ECO:0000313" key="5">
    <source>
        <dbReference type="Proteomes" id="UP000818603"/>
    </source>
</evidence>
<protein>
    <recommendedName>
        <fullName evidence="6">Sugar transporter</fullName>
    </recommendedName>
</protein>
<organism evidence="2 4">
    <name type="scientific">Aquisalinus luteolus</name>
    <dbReference type="NCBI Taxonomy" id="1566827"/>
    <lineage>
        <taxon>Bacteria</taxon>
        <taxon>Pseudomonadati</taxon>
        <taxon>Pseudomonadota</taxon>
        <taxon>Alphaproteobacteria</taxon>
        <taxon>Parvularculales</taxon>
        <taxon>Parvularculaceae</taxon>
        <taxon>Aquisalinus</taxon>
    </lineage>
</organism>
<feature type="transmembrane region" description="Helical" evidence="1">
    <location>
        <begin position="88"/>
        <end position="105"/>
    </location>
</feature>
<accession>A0A8J3ERI5</accession>
<comment type="caution">
    <text evidence="2">The sequence shown here is derived from an EMBL/GenBank/DDBJ whole genome shotgun (WGS) entry which is preliminary data.</text>
</comment>
<dbReference type="Proteomes" id="UP000621856">
    <property type="component" value="Unassembled WGS sequence"/>
</dbReference>
<feature type="transmembrane region" description="Helical" evidence="1">
    <location>
        <begin position="57"/>
        <end position="81"/>
    </location>
</feature>
<keyword evidence="5" id="KW-1185">Reference proteome</keyword>
<evidence type="ECO:0008006" key="6">
    <source>
        <dbReference type="Google" id="ProtNLM"/>
    </source>
</evidence>
<dbReference type="Proteomes" id="UP000818603">
    <property type="component" value="Unassembled WGS sequence"/>
</dbReference>
<keyword evidence="1" id="KW-1133">Transmembrane helix</keyword>
<dbReference type="EMBL" id="VCJR02000002">
    <property type="protein sequence ID" value="NHK28796.1"/>
    <property type="molecule type" value="Genomic_DNA"/>
</dbReference>
<feature type="transmembrane region" description="Helical" evidence="1">
    <location>
        <begin position="12"/>
        <end position="37"/>
    </location>
</feature>
<evidence type="ECO:0000256" key="1">
    <source>
        <dbReference type="SAM" id="Phobius"/>
    </source>
</evidence>
<gene>
    <name evidence="3" type="ORF">FF098_012820</name>
    <name evidence="2" type="ORF">GCM10011355_25750</name>
</gene>
<sequence>MSETKKKTPVWFWIVAVVALLWNLLGVLAYIGTAFMMGNEQVLSTMEPEMRELYENIPAWSTAAFAIATFAGLFGAILLLMKNGLARILFIISLIAVLVQDYYSFAVAKMHEITGPTAFIMPVIVILVSLFLIWLSGKAAKDFR</sequence>
<keyword evidence="1" id="KW-0812">Transmembrane</keyword>
<proteinExistence type="predicted"/>
<dbReference type="AlphaFoldDB" id="A0A8J3ERI5"/>
<evidence type="ECO:0000313" key="3">
    <source>
        <dbReference type="EMBL" id="NHK28796.1"/>
    </source>
</evidence>
<dbReference type="RefSeq" id="WP_155141083.1">
    <property type="nucleotide sequence ID" value="NZ_BMGZ01000002.1"/>
</dbReference>
<evidence type="ECO:0000313" key="2">
    <source>
        <dbReference type="EMBL" id="GGH99543.1"/>
    </source>
</evidence>
<name>A0A8J3ERI5_9PROT</name>
<reference evidence="2" key="1">
    <citation type="journal article" date="2014" name="Int. J. Syst. Evol. Microbiol.">
        <title>Complete genome sequence of Corynebacterium casei LMG S-19264T (=DSM 44701T), isolated from a smear-ripened cheese.</title>
        <authorList>
            <consortium name="US DOE Joint Genome Institute (JGI-PGF)"/>
            <person name="Walter F."/>
            <person name="Albersmeier A."/>
            <person name="Kalinowski J."/>
            <person name="Ruckert C."/>
        </authorList>
    </citation>
    <scope>NUCLEOTIDE SEQUENCE</scope>
    <source>
        <strain evidence="2">CGMCC 1.14984</strain>
    </source>
</reference>
<feature type="transmembrane region" description="Helical" evidence="1">
    <location>
        <begin position="117"/>
        <end position="135"/>
    </location>
</feature>
<dbReference type="EMBL" id="BMGZ01000002">
    <property type="protein sequence ID" value="GGH99543.1"/>
    <property type="molecule type" value="Genomic_DNA"/>
</dbReference>
<evidence type="ECO:0000313" key="4">
    <source>
        <dbReference type="Proteomes" id="UP000621856"/>
    </source>
</evidence>